<evidence type="ECO:0000256" key="1">
    <source>
        <dbReference type="SAM" id="MobiDB-lite"/>
    </source>
</evidence>
<reference evidence="2" key="1">
    <citation type="submission" date="2021-05" db="EMBL/GenBank/DDBJ databases">
        <title>Genomic insights into ecological role and evolution of a novel Thermoplasmata order Candidatus Sysuiplasmatales.</title>
        <authorList>
            <person name="Yuan Y."/>
        </authorList>
    </citation>
    <scope>NUCLEOTIDE SEQUENCE</scope>
    <source>
        <strain evidence="2">TUT19-bin139</strain>
    </source>
</reference>
<dbReference type="Proteomes" id="UP000750197">
    <property type="component" value="Unassembled WGS sequence"/>
</dbReference>
<dbReference type="EMBL" id="JAHEAC010000153">
    <property type="protein sequence ID" value="MBX8645044.1"/>
    <property type="molecule type" value="Genomic_DNA"/>
</dbReference>
<evidence type="ECO:0000313" key="3">
    <source>
        <dbReference type="Proteomes" id="UP000750197"/>
    </source>
</evidence>
<feature type="compositionally biased region" description="Basic and acidic residues" evidence="1">
    <location>
        <begin position="1"/>
        <end position="14"/>
    </location>
</feature>
<feature type="region of interest" description="Disordered" evidence="1">
    <location>
        <begin position="1"/>
        <end position="22"/>
    </location>
</feature>
<dbReference type="AlphaFoldDB" id="A0A8J7YUQ8"/>
<evidence type="ECO:0000313" key="2">
    <source>
        <dbReference type="EMBL" id="MBX8645044.1"/>
    </source>
</evidence>
<comment type="caution">
    <text evidence="2">The sequence shown here is derived from an EMBL/GenBank/DDBJ whole genome shotgun (WGS) entry which is preliminary data.</text>
</comment>
<sequence>MKEIEYRPKEKQHAGSEGQLCQEEEQEGENLLQLLESCRLRLFSNGLQVGLHTASPSQKTSQVGGRLRDKTARFISLHSDLNSPFWGETLRAYALSEQDALGHKSLCTNSSLQQGGEEREMQIHNVVGDIQPFSPDVIHHLFQAGDHFQMEDDYDNLRGDSSAFESLRKLFSQQVLPLFAETVGHKEPSFSPDCGFSLLSKQDTCGYTEALKGDEGVLVNSLYGDAGELLCNEEFWLEFLSEDNSQV</sequence>
<accession>A0A8J7YUQ8</accession>
<protein>
    <submittedName>
        <fullName evidence="2">Uncharacterized protein</fullName>
    </submittedName>
</protein>
<gene>
    <name evidence="2" type="ORF">KIY12_10075</name>
</gene>
<organism evidence="2 3">
    <name type="scientific">Candidatus Sysuiplasma superficiale</name>
    <dbReference type="NCBI Taxonomy" id="2823368"/>
    <lineage>
        <taxon>Archaea</taxon>
        <taxon>Methanobacteriati</taxon>
        <taxon>Thermoplasmatota</taxon>
        <taxon>Thermoplasmata</taxon>
        <taxon>Candidatus Sysuiplasmatales</taxon>
        <taxon>Candidatus Sysuiplasmataceae</taxon>
        <taxon>Candidatus Sysuiplasma</taxon>
    </lineage>
</organism>
<name>A0A8J7YUQ8_9ARCH</name>
<proteinExistence type="predicted"/>